<evidence type="ECO:0000313" key="3">
    <source>
        <dbReference type="EMBL" id="XBO44169.1"/>
    </source>
</evidence>
<gene>
    <name evidence="3" type="ORF">ABEG17_02255</name>
</gene>
<dbReference type="Pfam" id="PF26366">
    <property type="entry name" value="DUF8094"/>
    <property type="match status" value="1"/>
</dbReference>
<feature type="signal peptide" evidence="1">
    <location>
        <begin position="1"/>
        <end position="28"/>
    </location>
</feature>
<reference evidence="3" key="1">
    <citation type="submission" date="2024-05" db="EMBL/GenBank/DDBJ databases">
        <authorList>
            <person name="Kim S."/>
            <person name="Heo J."/>
            <person name="Choi H."/>
            <person name="Choi Y."/>
            <person name="Kwon S.-W."/>
            <person name="Kim Y."/>
        </authorList>
    </citation>
    <scope>NUCLEOTIDE SEQUENCE</scope>
    <source>
        <strain evidence="3">KACC 23699</strain>
    </source>
</reference>
<dbReference type="AlphaFoldDB" id="A0AAU7JWB6"/>
<evidence type="ECO:0000259" key="2">
    <source>
        <dbReference type="Pfam" id="PF26366"/>
    </source>
</evidence>
<protein>
    <recommendedName>
        <fullName evidence="2">DUF8094 domain-containing protein</fullName>
    </recommendedName>
</protein>
<feature type="chain" id="PRO_5043728169" description="DUF8094 domain-containing protein" evidence="1">
    <location>
        <begin position="29"/>
        <end position="332"/>
    </location>
</feature>
<dbReference type="InterPro" id="IPR058407">
    <property type="entry name" value="DUF8094"/>
</dbReference>
<dbReference type="EMBL" id="CP157483">
    <property type="protein sequence ID" value="XBO44169.1"/>
    <property type="molecule type" value="Genomic_DNA"/>
</dbReference>
<name>A0AAU7JWB6_9MICO</name>
<feature type="domain" description="DUF8094" evidence="2">
    <location>
        <begin position="71"/>
        <end position="325"/>
    </location>
</feature>
<sequence>MKRPTTPVIAAGVLALTLAGCGVGSTLAGVNDAAPAQVTTTAPIDAQSAQKIAERVMARADEAAAAPVAEARALREQALTGSALAVATAASKLQTGPSPTAPSLPLTRSESPKVLAISRGTTFPRLILVQTTTSEGAARLNLLTSPDATTPFRLSTSVTMAPGTQVAALDSVASGSPMVTDGTKLGVAPADLVTQYAASLDYPKPANAADVEPGDPFATSVRANAAAQAKAFGKLAKLTQKHTAQPRQTVSIALRGGGALVFSLLERTDTITLAAGGKSLTPSAEFQRLVRKKALSRSAELKSYETVVFTVPASGKAGVVGADEVLFSAKGT</sequence>
<organism evidence="3">
    <name type="scientific">Pedococcus sp. KACC 23699</name>
    <dbReference type="NCBI Taxonomy" id="3149228"/>
    <lineage>
        <taxon>Bacteria</taxon>
        <taxon>Bacillati</taxon>
        <taxon>Actinomycetota</taxon>
        <taxon>Actinomycetes</taxon>
        <taxon>Micrococcales</taxon>
        <taxon>Intrasporangiaceae</taxon>
        <taxon>Pedococcus</taxon>
    </lineage>
</organism>
<evidence type="ECO:0000256" key="1">
    <source>
        <dbReference type="SAM" id="SignalP"/>
    </source>
</evidence>
<dbReference type="PROSITE" id="PS51257">
    <property type="entry name" value="PROKAR_LIPOPROTEIN"/>
    <property type="match status" value="1"/>
</dbReference>
<dbReference type="RefSeq" id="WP_406831630.1">
    <property type="nucleotide sequence ID" value="NZ_CP157483.1"/>
</dbReference>
<proteinExistence type="predicted"/>
<accession>A0AAU7JWB6</accession>
<keyword evidence="1" id="KW-0732">Signal</keyword>